<dbReference type="EMBL" id="CAJNOC010003873">
    <property type="protein sequence ID" value="CAF1001299.1"/>
    <property type="molecule type" value="Genomic_DNA"/>
</dbReference>
<evidence type="ECO:0000313" key="2">
    <source>
        <dbReference type="Proteomes" id="UP000663879"/>
    </source>
</evidence>
<dbReference type="Gene3D" id="3.40.50.300">
    <property type="entry name" value="P-loop containing nucleotide triphosphate hydrolases"/>
    <property type="match status" value="1"/>
</dbReference>
<organism evidence="1 2">
    <name type="scientific">Brachionus calyciflorus</name>
    <dbReference type="NCBI Taxonomy" id="104777"/>
    <lineage>
        <taxon>Eukaryota</taxon>
        <taxon>Metazoa</taxon>
        <taxon>Spiralia</taxon>
        <taxon>Gnathifera</taxon>
        <taxon>Rotifera</taxon>
        <taxon>Eurotatoria</taxon>
        <taxon>Monogononta</taxon>
        <taxon>Pseudotrocha</taxon>
        <taxon>Ploima</taxon>
        <taxon>Brachionidae</taxon>
        <taxon>Brachionus</taxon>
    </lineage>
</organism>
<protein>
    <recommendedName>
        <fullName evidence="3">AAA+ ATPase domain-containing protein</fullName>
    </recommendedName>
</protein>
<keyword evidence="2" id="KW-1185">Reference proteome</keyword>
<dbReference type="InterPro" id="IPR027417">
    <property type="entry name" value="P-loop_NTPase"/>
</dbReference>
<evidence type="ECO:0008006" key="3">
    <source>
        <dbReference type="Google" id="ProtNLM"/>
    </source>
</evidence>
<gene>
    <name evidence="1" type="ORF">OXX778_LOCUS16416</name>
</gene>
<dbReference type="OrthoDB" id="10623437at2759"/>
<reference evidence="1" key="1">
    <citation type="submission" date="2021-02" db="EMBL/GenBank/DDBJ databases">
        <authorList>
            <person name="Nowell W R."/>
        </authorList>
    </citation>
    <scope>NUCLEOTIDE SEQUENCE</scope>
    <source>
        <strain evidence="1">Ploen Becks lab</strain>
    </source>
</reference>
<comment type="caution">
    <text evidence="1">The sequence shown here is derived from an EMBL/GenBank/DDBJ whole genome shotgun (WGS) entry which is preliminary data.</text>
</comment>
<sequence>MNWAFLVDVDSKTLKFDEDIKNSNDNLMIISGKNCSGKSTLIGKTIEHLKLNHKYKVYSLMHSLGFQFNKKRLGNENFYMFDTDFFHDQEKVKNISKYQELKESIVKYLNNEPNQLNSNENFEFIEKELNFLTIKYNGKEKDYPDKFLDELLYKLVVLKTYNLKPIQLFSYIFFIYEKLSLKSLGFEEPLNFLNNLIQKEFPEGLKSIRLQKIESDGIVMGLKIDKPSSGVILLINILILKYIHTQYSEIDLILMDEPDRHFEPELIEYFFNIINNSFKNTRVIITTHRPDSIALAPQGSLWTIRIENDGQRIIKRCNKINALFELTYNLRAILNFKIRVYVESHDDFLFYETMYRLLYRYCNILRENKVITNDDPLLSRRYQLEFCSSAKEKNGNQGGYIAMLDFLQRDISSFHLINNNLSFINFKNLWNSNIVMPYALRDDDNLGTRDEKFYQKISDFETNNGMKTNSLKERIFRTKRYSIENFIYDPIFICSCFNDNKEFENFFKESNIDLKDKLGDCFDSLKKFQNNSNESTQDLQNKLDIYFDFLFNQLYNFEIHEKMKKYEPRGKMFDYFLFINKDKLDSKLQDYLSLKYSSNQGGRNRSSKNDSPSLLLKAIFNKNKMPFESIITEEIDLDNSDIKEILNEIVNKLCNNVVKKLCDKALIDYLKNDKVELKYRTINIENKKFFDFSVEYPNIFLKMKGHLIEYKYVELTNENYFLDKLTKMINASSRYNICFADDLAKTLFELNEKVKMNSKNEIEKICT</sequence>
<dbReference type="Proteomes" id="UP000663879">
    <property type="component" value="Unassembled WGS sequence"/>
</dbReference>
<dbReference type="SUPFAM" id="SSF52540">
    <property type="entry name" value="P-loop containing nucleoside triphosphate hydrolases"/>
    <property type="match status" value="1"/>
</dbReference>
<dbReference type="AlphaFoldDB" id="A0A814GTV1"/>
<accession>A0A814GTV1</accession>
<evidence type="ECO:0000313" key="1">
    <source>
        <dbReference type="EMBL" id="CAF1001299.1"/>
    </source>
</evidence>
<name>A0A814GTV1_9BILA</name>
<proteinExistence type="predicted"/>
<dbReference type="CDD" id="cd00267">
    <property type="entry name" value="ABC_ATPase"/>
    <property type="match status" value="1"/>
</dbReference>